<organism evidence="1 2">
    <name type="scientific">Companilactobacillus futsaii</name>
    <dbReference type="NCBI Taxonomy" id="938155"/>
    <lineage>
        <taxon>Bacteria</taxon>
        <taxon>Bacillati</taxon>
        <taxon>Bacillota</taxon>
        <taxon>Bacilli</taxon>
        <taxon>Lactobacillales</taxon>
        <taxon>Lactobacillaceae</taxon>
        <taxon>Companilactobacillus</taxon>
    </lineage>
</organism>
<name>A0A5B7T5F5_9LACO</name>
<evidence type="ECO:0000313" key="1">
    <source>
        <dbReference type="EMBL" id="QCX25759.1"/>
    </source>
</evidence>
<dbReference type="RefSeq" id="WP_057813684.1">
    <property type="nucleotide sequence ID" value="NZ_CP040736.1"/>
</dbReference>
<protein>
    <submittedName>
        <fullName evidence="1">Helix-turn-helix domain-containing protein</fullName>
    </submittedName>
</protein>
<accession>A0A5B7T5F5</accession>
<proteinExistence type="predicted"/>
<evidence type="ECO:0000313" key="2">
    <source>
        <dbReference type="Proteomes" id="UP000310673"/>
    </source>
</evidence>
<dbReference type="KEGG" id="lft:FG051_11945"/>
<sequence length="61" mass="7255">MENVRYMNYKQTKEYLNVKSYATIHKLIDQGLRVSVINGVKRFDRLDVDEFMNSKKIGDKN</sequence>
<dbReference type="EMBL" id="CP040736">
    <property type="protein sequence ID" value="QCX25759.1"/>
    <property type="molecule type" value="Genomic_DNA"/>
</dbReference>
<dbReference type="Proteomes" id="UP000310673">
    <property type="component" value="Chromosome"/>
</dbReference>
<reference evidence="1 2" key="1">
    <citation type="submission" date="2019-05" db="EMBL/GenBank/DDBJ databases">
        <title>Genome Sequence of Lactobacillus futsaii Y97, a Potential Probiotic Strain Isolated from the Futsai of Taiwan.</title>
        <authorList>
            <person name="Du X."/>
        </authorList>
    </citation>
    <scope>NUCLEOTIDE SEQUENCE [LARGE SCALE GENOMIC DNA]</scope>
    <source>
        <strain evidence="1 2">Y97</strain>
    </source>
</reference>
<gene>
    <name evidence="1" type="ORF">FG051_11945</name>
</gene>
<dbReference type="AlphaFoldDB" id="A0A5B7T5F5"/>